<proteinExistence type="predicted"/>
<protein>
    <submittedName>
        <fullName evidence="2">ImpA</fullName>
    </submittedName>
</protein>
<evidence type="ECO:0000313" key="2">
    <source>
        <dbReference type="EMBL" id="RMO82727.1"/>
    </source>
</evidence>
<sequence>MNLLMFWFCLWGWAMTYKDKLSIRYLDIARRSVADQDYAGQDVRFSTIYESLEQELGSTQSTLGHLNVDWPKIREGSESILVSQSKDLRVASWLAWALYECESFAGLVAGLGLIHHLCERHWQVLHPRKVRTRSAAIAWLVLRLEKVLAEDVSIANQLTVFQQLAKYLDRLDEILGGYMGDDAPLLLPLRRRLARMIERALHAEKEPVTVVEQVKKVAAQLFSSSPPIENEKDAQRASNSLDETARDLCKWWLKQKTTDPRAFRLARAFAWLAIDSTPECNAQKITQLRGLPVEKPRHYQERFEQGLYADLIVDVEASLMSAPFWFDGQRLVWGCLKALDATAALHEVEAHLASLLKRIPEVTELRFQDGTPFANAETLVWIGAHIIPPVVSVQHRCETDGISGLPEWEAVYEELVSGLQVGGFKPAVQILNQHLHTAKGGRERFFWRLCLARLCHQVKEYTLAKIQLEFLDGQLQSSSLHEWEPAVFLDVSRLLYDCYERLPQSDKSISRKEELYQRLCHHDIERIIA</sequence>
<dbReference type="Pfam" id="PF16989">
    <property type="entry name" value="T6SS_VasJ"/>
    <property type="match status" value="1"/>
</dbReference>
<dbReference type="NCBIfam" id="TIGR03362">
    <property type="entry name" value="VI_chp_7"/>
    <property type="match status" value="1"/>
</dbReference>
<accession>A0A3M3YJN6</accession>
<evidence type="ECO:0000313" key="3">
    <source>
        <dbReference type="Proteomes" id="UP000279372"/>
    </source>
</evidence>
<dbReference type="InterPro" id="IPR010657">
    <property type="entry name" value="ImpA_N"/>
</dbReference>
<comment type="caution">
    <text evidence="2">The sequence shown here is derived from an EMBL/GenBank/DDBJ whole genome shotgun (WGS) entry which is preliminary data.</text>
</comment>
<dbReference type="PANTHER" id="PTHR37024">
    <property type="entry name" value="TYPE VI SECRETION SYSTEM DUF2094 AND IMPA-RELATED DOMAIN PROTEIN"/>
    <property type="match status" value="1"/>
</dbReference>
<gene>
    <name evidence="2" type="ORF">ALQ33_04173</name>
</gene>
<dbReference type="AlphaFoldDB" id="A0A3M3YJN6"/>
<dbReference type="PANTHER" id="PTHR37024:SF5">
    <property type="entry name" value="IMPA N-TERMINAL DOMAIN-CONTAINING PROTEIN"/>
    <property type="match status" value="1"/>
</dbReference>
<reference evidence="2 3" key="1">
    <citation type="submission" date="2018-08" db="EMBL/GenBank/DDBJ databases">
        <title>Recombination of ecologically and evolutionarily significant loci maintains genetic cohesion in the Pseudomonas syringae species complex.</title>
        <authorList>
            <person name="Dillon M."/>
            <person name="Thakur S."/>
            <person name="Almeida R.N.D."/>
            <person name="Weir B.S."/>
            <person name="Guttman D.S."/>
        </authorList>
    </citation>
    <scope>NUCLEOTIDE SEQUENCE [LARGE SCALE GENOMIC DNA]</scope>
    <source>
        <strain evidence="2 3">ICMP 8902</strain>
    </source>
</reference>
<dbReference type="Pfam" id="PF06812">
    <property type="entry name" value="ImpA_N"/>
    <property type="match status" value="1"/>
</dbReference>
<evidence type="ECO:0000259" key="1">
    <source>
        <dbReference type="Pfam" id="PF06812"/>
    </source>
</evidence>
<dbReference type="Proteomes" id="UP000279372">
    <property type="component" value="Unassembled WGS sequence"/>
</dbReference>
<organism evidence="2 3">
    <name type="scientific">Pseudomonas syringae pv. philadelphi</name>
    <dbReference type="NCBI Taxonomy" id="251706"/>
    <lineage>
        <taxon>Bacteria</taxon>
        <taxon>Pseudomonadati</taxon>
        <taxon>Pseudomonadota</taxon>
        <taxon>Gammaproteobacteria</taxon>
        <taxon>Pseudomonadales</taxon>
        <taxon>Pseudomonadaceae</taxon>
        <taxon>Pseudomonas</taxon>
    </lineage>
</organism>
<feature type="domain" description="ImpA N-terminal" evidence="1">
    <location>
        <begin position="33"/>
        <end position="141"/>
    </location>
</feature>
<name>A0A3M3YJN6_9PSED</name>
<dbReference type="InterPro" id="IPR017739">
    <property type="entry name" value="T6SS-assoc_VCA0119"/>
</dbReference>
<dbReference type="EMBL" id="RBQB01000294">
    <property type="protein sequence ID" value="RMO82727.1"/>
    <property type="molecule type" value="Genomic_DNA"/>
</dbReference>